<dbReference type="InterPro" id="IPR001647">
    <property type="entry name" value="HTH_TetR"/>
</dbReference>
<dbReference type="EMBL" id="CP002432">
    <property type="protein sequence ID" value="ADU66933.1"/>
    <property type="molecule type" value="Genomic_DNA"/>
</dbReference>
<dbReference type="InParanoid" id="E6W3Q2"/>
<sequence>MRKPIRARSAETMSKILETSSDIFSRDGYDGTRVDEIAKVSGVNKASIYYHFQDKQKLYEHVLIEMLNRHATALEEQVAAAKGAEGKLRAFIDAYVGNMVNDRRISVLMMWEVASGGKNMPPSVLEQVIRLINLLSDILGLGEKEGVFHTSNPFMTYLMIVGSISYYIVGEPLRHLAASQKLIEDSKVMLQSPPEEAASIMTEMLLRSLRREIAPA</sequence>
<dbReference type="PROSITE" id="PS50977">
    <property type="entry name" value="HTH_TETR_2"/>
    <property type="match status" value="1"/>
</dbReference>
<dbReference type="PRINTS" id="PR00455">
    <property type="entry name" value="HTHTETR"/>
</dbReference>
<dbReference type="SUPFAM" id="SSF46689">
    <property type="entry name" value="Homeodomain-like"/>
    <property type="match status" value="1"/>
</dbReference>
<keyword evidence="1 2" id="KW-0238">DNA-binding</keyword>
<dbReference type="InterPro" id="IPR041474">
    <property type="entry name" value="NicS_C"/>
</dbReference>
<accession>E6W3Q2</accession>
<dbReference type="HOGENOM" id="CLU_069356_1_4_0"/>
<dbReference type="OrthoDB" id="9151800at2"/>
<dbReference type="Pfam" id="PF17938">
    <property type="entry name" value="TetR_C_29"/>
    <property type="match status" value="1"/>
</dbReference>
<dbReference type="InterPro" id="IPR036271">
    <property type="entry name" value="Tet_transcr_reg_TetR-rel_C_sf"/>
</dbReference>
<dbReference type="Proteomes" id="UP000002572">
    <property type="component" value="Chromosome"/>
</dbReference>
<dbReference type="Pfam" id="PF00440">
    <property type="entry name" value="TetR_N"/>
    <property type="match status" value="1"/>
</dbReference>
<dbReference type="PANTHER" id="PTHR30328:SF54">
    <property type="entry name" value="HTH-TYPE TRANSCRIPTIONAL REPRESSOR SCO4008"/>
    <property type="match status" value="1"/>
</dbReference>
<reference evidence="4 5" key="1">
    <citation type="submission" date="2010-12" db="EMBL/GenBank/DDBJ databases">
        <title>Complete sequence of Desulfurispirillum indicum S5.</title>
        <authorList>
            <consortium name="US DOE Joint Genome Institute"/>
            <person name="Lucas S."/>
            <person name="Copeland A."/>
            <person name="Lapidus A."/>
            <person name="Cheng J.-F."/>
            <person name="Goodwin L."/>
            <person name="Pitluck S."/>
            <person name="Chertkov O."/>
            <person name="Held B."/>
            <person name="Detter J.C."/>
            <person name="Han C."/>
            <person name="Tapia R."/>
            <person name="Land M."/>
            <person name="Hauser L."/>
            <person name="Kyrpides N."/>
            <person name="Ivanova N."/>
            <person name="Mikhailova N."/>
            <person name="Haggblom M."/>
            <person name="Rauschenbach I."/>
            <person name="Bini E."/>
            <person name="Woyke T."/>
        </authorList>
    </citation>
    <scope>NUCLEOTIDE SEQUENCE [LARGE SCALE GENOMIC DNA]</scope>
    <source>
        <strain evidence="5">ATCC BAA-1389 / DSM 22839 / S5</strain>
    </source>
</reference>
<feature type="domain" description="HTH tetR-type" evidence="3">
    <location>
        <begin position="10"/>
        <end position="70"/>
    </location>
</feature>
<evidence type="ECO:0000256" key="2">
    <source>
        <dbReference type="PROSITE-ProRule" id="PRU00335"/>
    </source>
</evidence>
<dbReference type="SUPFAM" id="SSF48498">
    <property type="entry name" value="Tetracyclin repressor-like, C-terminal domain"/>
    <property type="match status" value="1"/>
</dbReference>
<evidence type="ECO:0000259" key="3">
    <source>
        <dbReference type="PROSITE" id="PS50977"/>
    </source>
</evidence>
<dbReference type="InterPro" id="IPR050109">
    <property type="entry name" value="HTH-type_TetR-like_transc_reg"/>
</dbReference>
<dbReference type="STRING" id="653733.Selin_2213"/>
<name>E6W3Q2_DESIS</name>
<gene>
    <name evidence="4" type="ordered locus">Selin_2213</name>
</gene>
<dbReference type="PANTHER" id="PTHR30328">
    <property type="entry name" value="TRANSCRIPTIONAL REPRESSOR"/>
    <property type="match status" value="1"/>
</dbReference>
<proteinExistence type="predicted"/>
<evidence type="ECO:0000313" key="4">
    <source>
        <dbReference type="EMBL" id="ADU66933.1"/>
    </source>
</evidence>
<dbReference type="Gene3D" id="1.10.357.10">
    <property type="entry name" value="Tetracycline Repressor, domain 2"/>
    <property type="match status" value="1"/>
</dbReference>
<organism evidence="4 5">
    <name type="scientific">Desulfurispirillum indicum (strain ATCC BAA-1389 / DSM 22839 / S5)</name>
    <dbReference type="NCBI Taxonomy" id="653733"/>
    <lineage>
        <taxon>Bacteria</taxon>
        <taxon>Pseudomonadati</taxon>
        <taxon>Chrysiogenota</taxon>
        <taxon>Chrysiogenia</taxon>
        <taxon>Chrysiogenales</taxon>
        <taxon>Chrysiogenaceae</taxon>
        <taxon>Desulfurispirillum</taxon>
    </lineage>
</organism>
<dbReference type="KEGG" id="din:Selin_2213"/>
<protein>
    <submittedName>
        <fullName evidence="4">Regulatory protein TetR</fullName>
    </submittedName>
</protein>
<dbReference type="RefSeq" id="WP_013506809.1">
    <property type="nucleotide sequence ID" value="NC_014836.1"/>
</dbReference>
<dbReference type="FunCoup" id="E6W3Q2">
    <property type="interactions" value="131"/>
</dbReference>
<evidence type="ECO:0000256" key="1">
    <source>
        <dbReference type="ARBA" id="ARBA00023125"/>
    </source>
</evidence>
<evidence type="ECO:0000313" key="5">
    <source>
        <dbReference type="Proteomes" id="UP000002572"/>
    </source>
</evidence>
<dbReference type="InterPro" id="IPR009057">
    <property type="entry name" value="Homeodomain-like_sf"/>
</dbReference>
<dbReference type="eggNOG" id="COG1309">
    <property type="taxonomic scope" value="Bacteria"/>
</dbReference>
<feature type="DNA-binding region" description="H-T-H motif" evidence="2">
    <location>
        <begin position="33"/>
        <end position="52"/>
    </location>
</feature>
<dbReference type="GO" id="GO:0003677">
    <property type="term" value="F:DNA binding"/>
    <property type="evidence" value="ECO:0007669"/>
    <property type="project" value="UniProtKB-UniRule"/>
</dbReference>
<dbReference type="AlphaFoldDB" id="E6W3Q2"/>
<keyword evidence="5" id="KW-1185">Reference proteome</keyword>